<dbReference type="Proteomes" id="UP000675409">
    <property type="component" value="Unassembled WGS sequence"/>
</dbReference>
<organism evidence="1 2">
    <name type="scientific">Myceligenerans indicum</name>
    <dbReference type="NCBI Taxonomy" id="2593663"/>
    <lineage>
        <taxon>Bacteria</taxon>
        <taxon>Bacillati</taxon>
        <taxon>Actinomycetota</taxon>
        <taxon>Actinomycetes</taxon>
        <taxon>Micrococcales</taxon>
        <taxon>Promicromonosporaceae</taxon>
        <taxon>Myceligenerans</taxon>
    </lineage>
</organism>
<name>A0ABS1LN16_9MICO</name>
<gene>
    <name evidence="1" type="ORF">HGK34_11795</name>
</gene>
<protein>
    <recommendedName>
        <fullName evidence="3">Haloacid dehalogenase</fullName>
    </recommendedName>
</protein>
<dbReference type="Gene3D" id="3.40.50.1000">
    <property type="entry name" value="HAD superfamily/HAD-like"/>
    <property type="match status" value="1"/>
</dbReference>
<comment type="caution">
    <text evidence="1">The sequence shown here is derived from an EMBL/GenBank/DDBJ whole genome shotgun (WGS) entry which is preliminary data.</text>
</comment>
<evidence type="ECO:0008006" key="3">
    <source>
        <dbReference type="Google" id="ProtNLM"/>
    </source>
</evidence>
<dbReference type="SUPFAM" id="SSF56784">
    <property type="entry name" value="HAD-like"/>
    <property type="match status" value="1"/>
</dbReference>
<evidence type="ECO:0000313" key="2">
    <source>
        <dbReference type="Proteomes" id="UP000675409"/>
    </source>
</evidence>
<dbReference type="InterPro" id="IPR036412">
    <property type="entry name" value="HAD-like_sf"/>
</dbReference>
<reference evidence="1 2" key="1">
    <citation type="journal article" date="2021" name="Arch. Microbiol.">
        <title>Myceligenerans indicum sp. nov., an actinobacterium isolated from mangrove sediment of Sundarbans, India.</title>
        <authorList>
            <person name="Asha K."/>
            <person name="Bhadury P."/>
        </authorList>
    </citation>
    <scope>NUCLEOTIDE SEQUENCE [LARGE SCALE GENOMIC DNA]</scope>
    <source>
        <strain evidence="1 2">I2</strain>
    </source>
</reference>
<dbReference type="EMBL" id="JABBYC010000019">
    <property type="protein sequence ID" value="MBL0886952.1"/>
    <property type="molecule type" value="Genomic_DNA"/>
</dbReference>
<dbReference type="Pfam" id="PF00702">
    <property type="entry name" value="Hydrolase"/>
    <property type="match status" value="1"/>
</dbReference>
<sequence length="185" mass="19760">MTQLTPVHPAVVRLDRIAGAIFDLDSVVATTASAHARDWTRMFDAAAYPATVQLIRDLRRHRVRTAIVAAGRHCEKILAAAGVTQLFDACVDGIDADRWGTPGGLGPTTFELAAQHLEVAPSRCAVVEEGLGEALDGLRDFGMVIGIDRTGDRTALLHEHGADAVVHNLTEVRLADPTTPPSPNM</sequence>
<accession>A0ABS1LN16</accession>
<proteinExistence type="predicted"/>
<evidence type="ECO:0000313" key="1">
    <source>
        <dbReference type="EMBL" id="MBL0886952.1"/>
    </source>
</evidence>
<keyword evidence="2" id="KW-1185">Reference proteome</keyword>
<dbReference type="InterPro" id="IPR023214">
    <property type="entry name" value="HAD_sf"/>
</dbReference>
<dbReference type="RefSeq" id="WP_201847444.1">
    <property type="nucleotide sequence ID" value="NZ_JABBYC010000019.1"/>
</dbReference>